<dbReference type="Proteomes" id="UP000265703">
    <property type="component" value="Unassembled WGS sequence"/>
</dbReference>
<sequence length="246" mass="29489">DFYIYDINADSIYELSADYAAQDDQDLVVFTQRTTFDIETQEFFVLAGLKDKKEKKASSVKNSFWAYDLRTGKWTKLYQSENFDQHYWASNEIAEPRPRHAHQMVYDYVNKVQYLFGGRTVELETSKQQRLNDFWELRLIRPKSEDLLRRIKFLIRKQKFREICFESDSIKALKYLQVQLAQAVDHSNKDESLEFRGLSTSLFNKNKDETHDTFQERTELFEKLLEFFPEKMKQPKENLIDLIKIE</sequence>
<reference evidence="1 2" key="1">
    <citation type="submission" date="2018-06" db="EMBL/GenBank/DDBJ databases">
        <title>Comparative genomics reveals the genomic features of Rhizophagus irregularis, R. cerebriforme, R. diaphanum and Gigaspora rosea, and their symbiotic lifestyle signature.</title>
        <authorList>
            <person name="Morin E."/>
            <person name="San Clemente H."/>
            <person name="Chen E.C.H."/>
            <person name="De La Providencia I."/>
            <person name="Hainaut M."/>
            <person name="Kuo A."/>
            <person name="Kohler A."/>
            <person name="Murat C."/>
            <person name="Tang N."/>
            <person name="Roy S."/>
            <person name="Loubradou J."/>
            <person name="Henrissat B."/>
            <person name="Grigoriev I.V."/>
            <person name="Corradi N."/>
            <person name="Roux C."/>
            <person name="Martin F.M."/>
        </authorList>
    </citation>
    <scope>NUCLEOTIDE SEQUENCE [LARGE SCALE GENOMIC DNA]</scope>
    <source>
        <strain evidence="1 2">DAOM 227022</strain>
    </source>
</reference>
<dbReference type="AlphaFoldDB" id="A0A397S2U9"/>
<keyword evidence="2" id="KW-1185">Reference proteome</keyword>
<accession>A0A397S2U9</accession>
<evidence type="ECO:0008006" key="3">
    <source>
        <dbReference type="Google" id="ProtNLM"/>
    </source>
</evidence>
<protein>
    <recommendedName>
        <fullName evidence="3">Muskelin</fullName>
    </recommendedName>
</protein>
<evidence type="ECO:0000313" key="1">
    <source>
        <dbReference type="EMBL" id="RIA79049.1"/>
    </source>
</evidence>
<dbReference type="PANTHER" id="PTHR15526">
    <property type="entry name" value="MUSKELIN"/>
    <property type="match status" value="1"/>
</dbReference>
<feature type="non-terminal residue" evidence="1">
    <location>
        <position position="1"/>
    </location>
</feature>
<evidence type="ECO:0000313" key="2">
    <source>
        <dbReference type="Proteomes" id="UP000265703"/>
    </source>
</evidence>
<gene>
    <name evidence="1" type="ORF">C1645_848266</name>
</gene>
<dbReference type="Gene3D" id="2.120.10.80">
    <property type="entry name" value="Kelch-type beta propeller"/>
    <property type="match status" value="1"/>
</dbReference>
<dbReference type="InterPro" id="IPR015915">
    <property type="entry name" value="Kelch-typ_b-propeller"/>
</dbReference>
<comment type="caution">
    <text evidence="1">The sequence shown here is derived from an EMBL/GenBank/DDBJ whole genome shotgun (WGS) entry which is preliminary data.</text>
</comment>
<dbReference type="GO" id="GO:0005737">
    <property type="term" value="C:cytoplasm"/>
    <property type="evidence" value="ECO:0007669"/>
    <property type="project" value="TreeGrafter"/>
</dbReference>
<dbReference type="OrthoDB" id="10052615at2759"/>
<dbReference type="InterPro" id="IPR011043">
    <property type="entry name" value="Gal_Oxase/kelch_b-propeller"/>
</dbReference>
<proteinExistence type="predicted"/>
<dbReference type="InterPro" id="IPR052456">
    <property type="entry name" value="CTLH_complex_component"/>
</dbReference>
<dbReference type="PANTHER" id="PTHR15526:SF5">
    <property type="entry name" value="MUSKELIN"/>
    <property type="match status" value="1"/>
</dbReference>
<organism evidence="1 2">
    <name type="scientific">Glomus cerebriforme</name>
    <dbReference type="NCBI Taxonomy" id="658196"/>
    <lineage>
        <taxon>Eukaryota</taxon>
        <taxon>Fungi</taxon>
        <taxon>Fungi incertae sedis</taxon>
        <taxon>Mucoromycota</taxon>
        <taxon>Glomeromycotina</taxon>
        <taxon>Glomeromycetes</taxon>
        <taxon>Glomerales</taxon>
        <taxon>Glomeraceae</taxon>
        <taxon>Glomus</taxon>
    </lineage>
</organism>
<name>A0A397S2U9_9GLOM</name>
<dbReference type="STRING" id="658196.A0A397S2U9"/>
<dbReference type="EMBL" id="QKYT01001620">
    <property type="protein sequence ID" value="RIA79049.1"/>
    <property type="molecule type" value="Genomic_DNA"/>
</dbReference>
<dbReference type="SUPFAM" id="SSF50965">
    <property type="entry name" value="Galactose oxidase, central domain"/>
    <property type="match status" value="1"/>
</dbReference>